<accession>A0A232EKY7</accession>
<gene>
    <name evidence="1" type="ORF">TSAR_005565</name>
</gene>
<reference evidence="1 2" key="1">
    <citation type="journal article" date="2017" name="Curr. Biol.">
        <title>The Evolution of Venom by Co-option of Single-Copy Genes.</title>
        <authorList>
            <person name="Martinson E.O."/>
            <person name="Mrinalini"/>
            <person name="Kelkar Y.D."/>
            <person name="Chang C.H."/>
            <person name="Werren J.H."/>
        </authorList>
    </citation>
    <scope>NUCLEOTIDE SEQUENCE [LARGE SCALE GENOMIC DNA]</scope>
    <source>
        <strain evidence="1 2">Alberta</strain>
        <tissue evidence="1">Whole body</tissue>
    </source>
</reference>
<comment type="caution">
    <text evidence="1">The sequence shown here is derived from an EMBL/GenBank/DDBJ whole genome shotgun (WGS) entry which is preliminary data.</text>
</comment>
<proteinExistence type="predicted"/>
<sequence>MPEPELQYDTATHNSPAIYDTLLRPIVLDLLNDDSSTVCSLLNGCILI</sequence>
<dbReference type="Proteomes" id="UP000215335">
    <property type="component" value="Unassembled WGS sequence"/>
</dbReference>
<keyword evidence="2" id="KW-1185">Reference proteome</keyword>
<evidence type="ECO:0000313" key="2">
    <source>
        <dbReference type="Proteomes" id="UP000215335"/>
    </source>
</evidence>
<name>A0A232EKY7_9HYME</name>
<organism evidence="1 2">
    <name type="scientific">Trichomalopsis sarcophagae</name>
    <dbReference type="NCBI Taxonomy" id="543379"/>
    <lineage>
        <taxon>Eukaryota</taxon>
        <taxon>Metazoa</taxon>
        <taxon>Ecdysozoa</taxon>
        <taxon>Arthropoda</taxon>
        <taxon>Hexapoda</taxon>
        <taxon>Insecta</taxon>
        <taxon>Pterygota</taxon>
        <taxon>Neoptera</taxon>
        <taxon>Endopterygota</taxon>
        <taxon>Hymenoptera</taxon>
        <taxon>Apocrita</taxon>
        <taxon>Proctotrupomorpha</taxon>
        <taxon>Chalcidoidea</taxon>
        <taxon>Pteromalidae</taxon>
        <taxon>Pteromalinae</taxon>
        <taxon>Trichomalopsis</taxon>
    </lineage>
</organism>
<protein>
    <submittedName>
        <fullName evidence="1">Uncharacterized protein</fullName>
    </submittedName>
</protein>
<evidence type="ECO:0000313" key="1">
    <source>
        <dbReference type="EMBL" id="OXU18978.1"/>
    </source>
</evidence>
<dbReference type="AlphaFoldDB" id="A0A232EKY7"/>
<dbReference type="EMBL" id="NNAY01003707">
    <property type="protein sequence ID" value="OXU18978.1"/>
    <property type="molecule type" value="Genomic_DNA"/>
</dbReference>